<dbReference type="GO" id="GO:0005509">
    <property type="term" value="F:calcium ion binding"/>
    <property type="evidence" value="ECO:0007669"/>
    <property type="project" value="InterPro"/>
</dbReference>
<feature type="signal peptide" evidence="3">
    <location>
        <begin position="1"/>
        <end position="26"/>
    </location>
</feature>
<dbReference type="SUPFAM" id="SSF103647">
    <property type="entry name" value="TSP type-3 repeat"/>
    <property type="match status" value="1"/>
</dbReference>
<name>A0AAW9R560_9GAMM</name>
<dbReference type="Proteomes" id="UP001359886">
    <property type="component" value="Unassembled WGS sequence"/>
</dbReference>
<dbReference type="RefSeq" id="WP_354693820.1">
    <property type="nucleotide sequence ID" value="NZ_JAZHOG010000001.1"/>
</dbReference>
<evidence type="ECO:0000313" key="4">
    <source>
        <dbReference type="EMBL" id="MEJ8566502.1"/>
    </source>
</evidence>
<evidence type="ECO:0000313" key="5">
    <source>
        <dbReference type="Proteomes" id="UP001359886"/>
    </source>
</evidence>
<keyword evidence="1 3" id="KW-0732">Signal</keyword>
<keyword evidence="5" id="KW-1185">Reference proteome</keyword>
<proteinExistence type="predicted"/>
<dbReference type="EMBL" id="JAZHOG010000001">
    <property type="protein sequence ID" value="MEJ8566502.1"/>
    <property type="molecule type" value="Genomic_DNA"/>
</dbReference>
<accession>A0AAW9R560</accession>
<protein>
    <submittedName>
        <fullName evidence="4">Thrombospondin type 3 repeat-containing protein</fullName>
    </submittedName>
</protein>
<dbReference type="GO" id="GO:0007155">
    <property type="term" value="P:cell adhesion"/>
    <property type="evidence" value="ECO:0007669"/>
    <property type="project" value="InterPro"/>
</dbReference>
<dbReference type="InterPro" id="IPR003367">
    <property type="entry name" value="Thrombospondin_3-like_rpt"/>
</dbReference>
<reference evidence="4 5" key="1">
    <citation type="submission" date="2024-02" db="EMBL/GenBank/DDBJ databases">
        <title>A novel Wenzhouxiangellaceae bacterium, isolated from coastal sediments.</title>
        <authorList>
            <person name="Du Z.-J."/>
            <person name="Ye Y.-Q."/>
            <person name="Zhang X.-Y."/>
        </authorList>
    </citation>
    <scope>NUCLEOTIDE SEQUENCE [LARGE SCALE GENOMIC DNA]</scope>
    <source>
        <strain evidence="4 5">CH-27</strain>
    </source>
</reference>
<comment type="caution">
    <text evidence="4">The sequence shown here is derived from an EMBL/GenBank/DDBJ whole genome shotgun (WGS) entry which is preliminary data.</text>
</comment>
<dbReference type="InterPro" id="IPR028974">
    <property type="entry name" value="TSP_type-3_rpt"/>
</dbReference>
<evidence type="ECO:0000256" key="3">
    <source>
        <dbReference type="SAM" id="SignalP"/>
    </source>
</evidence>
<keyword evidence="2" id="KW-0106">Calcium</keyword>
<evidence type="ECO:0000256" key="2">
    <source>
        <dbReference type="ARBA" id="ARBA00022837"/>
    </source>
</evidence>
<gene>
    <name evidence="4" type="ORF">V3330_02585</name>
</gene>
<feature type="chain" id="PRO_5043757242" evidence="3">
    <location>
        <begin position="27"/>
        <end position="269"/>
    </location>
</feature>
<dbReference type="Gene3D" id="4.10.1080.10">
    <property type="entry name" value="TSP type-3 repeat"/>
    <property type="match status" value="1"/>
</dbReference>
<organism evidence="4 5">
    <name type="scientific">Elongatibacter sediminis</name>
    <dbReference type="NCBI Taxonomy" id="3119006"/>
    <lineage>
        <taxon>Bacteria</taxon>
        <taxon>Pseudomonadati</taxon>
        <taxon>Pseudomonadota</taxon>
        <taxon>Gammaproteobacteria</taxon>
        <taxon>Chromatiales</taxon>
        <taxon>Wenzhouxiangellaceae</taxon>
        <taxon>Elongatibacter</taxon>
    </lineage>
</organism>
<dbReference type="AlphaFoldDB" id="A0AAW9R560"/>
<evidence type="ECO:0000256" key="1">
    <source>
        <dbReference type="ARBA" id="ARBA00022729"/>
    </source>
</evidence>
<sequence>MMSYSPFRISAVVLIPLLIFSTPLLAQSECDALSNRSADLCADYCHVLECDALGSNPSNREVRQCDKTRDKLLERIIPSDLVTVDCEDVDQDLVYNSEDNCPEVANSDQSDADGDGIGDACDNCPSVGNPDQHDSDGDGKGDLCTAQGAAQCPCFSIGLARLVIRSLQPGISTQAPANDYCISMPGVIGSIHAGFSDFTSLSNPGLTSASVYQPSAGTFRCSITYRHYNVIRYMTLGATAEERDACVDVMVEAIALEDNNDRCNKDYLQ</sequence>
<dbReference type="PANTHER" id="PTHR10199">
    <property type="entry name" value="THROMBOSPONDIN"/>
    <property type="match status" value="1"/>
</dbReference>
<dbReference type="Pfam" id="PF02412">
    <property type="entry name" value="TSP_3"/>
    <property type="match status" value="2"/>
</dbReference>